<accession>A0A1G2PP21</accession>
<dbReference type="PANTHER" id="PTHR37422">
    <property type="entry name" value="TEICHURONIC ACID BIOSYNTHESIS PROTEIN TUAE"/>
    <property type="match status" value="1"/>
</dbReference>
<feature type="transmembrane region" description="Helical" evidence="5">
    <location>
        <begin position="218"/>
        <end position="234"/>
    </location>
</feature>
<evidence type="ECO:0000256" key="4">
    <source>
        <dbReference type="ARBA" id="ARBA00023136"/>
    </source>
</evidence>
<dbReference type="AlphaFoldDB" id="A0A1G2PP21"/>
<comment type="caution">
    <text evidence="7">The sequence shown here is derived from an EMBL/GenBank/DDBJ whole genome shotgun (WGS) entry which is preliminary data.</text>
</comment>
<dbReference type="EMBL" id="MHST01000002">
    <property type="protein sequence ID" value="OHA50003.1"/>
    <property type="molecule type" value="Genomic_DNA"/>
</dbReference>
<feature type="transmembrane region" description="Helical" evidence="5">
    <location>
        <begin position="119"/>
        <end position="138"/>
    </location>
</feature>
<feature type="domain" description="O-antigen ligase-related" evidence="6">
    <location>
        <begin position="223"/>
        <end position="368"/>
    </location>
</feature>
<keyword evidence="2 5" id="KW-0812">Transmembrane</keyword>
<evidence type="ECO:0000256" key="3">
    <source>
        <dbReference type="ARBA" id="ARBA00022989"/>
    </source>
</evidence>
<dbReference type="Pfam" id="PF04932">
    <property type="entry name" value="Wzy_C"/>
    <property type="match status" value="1"/>
</dbReference>
<feature type="transmembrane region" description="Helical" evidence="5">
    <location>
        <begin position="360"/>
        <end position="380"/>
    </location>
</feature>
<feature type="transmembrane region" description="Helical" evidence="5">
    <location>
        <begin position="392"/>
        <end position="411"/>
    </location>
</feature>
<organism evidence="7 8">
    <name type="scientific">Terrybacteria sp. (strain RIFCSPHIGHO2_01_FULL_58_15)</name>
    <dbReference type="NCBI Taxonomy" id="1802363"/>
    <lineage>
        <taxon>Bacteria</taxon>
        <taxon>Candidatus Terryibacteriota</taxon>
    </lineage>
</organism>
<gene>
    <name evidence="7" type="ORF">A2682_01920</name>
</gene>
<feature type="transmembrane region" description="Helical" evidence="5">
    <location>
        <begin position="240"/>
        <end position="256"/>
    </location>
</feature>
<evidence type="ECO:0000256" key="2">
    <source>
        <dbReference type="ARBA" id="ARBA00022692"/>
    </source>
</evidence>
<feature type="transmembrane region" description="Helical" evidence="5">
    <location>
        <begin position="9"/>
        <end position="26"/>
    </location>
</feature>
<sequence>MTLSAFERTVFAIFLFTIPFQTRFFIGELGTGPASGEWTGVWLWASDFVFALLLLCWLSRGAKAKDFTPFLVLLAAVPALLLHGNALSIWAFLKVIEGIALFAYVHARGPALLTSSVPLVGFLAGLTVQAIAAFVQFARQRDLGFSFLDESPIAGNLPGVAKFSVHGADVVRAYGFTPHPNILAALLVAGLMAVAFLYLVRGVRLRFGYRIERQREEIVRGLLVFVFATGLVVTFSRSGWAAAAAGLFFVLAVVTRHARLREQFGWEALRFAILLVAILSLLWWIFSPFLAARASIFPQEEAIALRSFYNREAVAMLVRDPFSGVGPGRFVEALAERNPNLPTWSFQPAHNVFLLVGAEYGIAAAAALLLVSIFLAGRVWRRIFSSQDPKTRLANACLFSFLISLAVLALGDHFLWTTQQGRFLFALALGFAAAGFPQETRIIPVS</sequence>
<feature type="transmembrane region" description="Helical" evidence="5">
    <location>
        <begin position="67"/>
        <end position="83"/>
    </location>
</feature>
<evidence type="ECO:0000256" key="1">
    <source>
        <dbReference type="ARBA" id="ARBA00004141"/>
    </source>
</evidence>
<comment type="subcellular location">
    <subcellularLocation>
        <location evidence="1">Membrane</location>
        <topology evidence="1">Multi-pass membrane protein</topology>
    </subcellularLocation>
</comment>
<dbReference type="PANTHER" id="PTHR37422:SF17">
    <property type="entry name" value="O-ANTIGEN LIGASE"/>
    <property type="match status" value="1"/>
</dbReference>
<evidence type="ECO:0000313" key="7">
    <source>
        <dbReference type="EMBL" id="OHA50003.1"/>
    </source>
</evidence>
<dbReference type="GO" id="GO:0016020">
    <property type="term" value="C:membrane"/>
    <property type="evidence" value="ECO:0007669"/>
    <property type="project" value="UniProtKB-SubCell"/>
</dbReference>
<keyword evidence="4 5" id="KW-0472">Membrane</keyword>
<dbReference type="STRING" id="1802363.A2682_01920"/>
<feature type="transmembrane region" description="Helical" evidence="5">
    <location>
        <begin position="268"/>
        <end position="286"/>
    </location>
</feature>
<keyword evidence="3 5" id="KW-1133">Transmembrane helix</keyword>
<name>A0A1G2PP21_TERXR</name>
<feature type="transmembrane region" description="Helical" evidence="5">
    <location>
        <begin position="182"/>
        <end position="200"/>
    </location>
</feature>
<dbReference type="InterPro" id="IPR007016">
    <property type="entry name" value="O-antigen_ligase-rel_domated"/>
</dbReference>
<protein>
    <recommendedName>
        <fullName evidence="6">O-antigen ligase-related domain-containing protein</fullName>
    </recommendedName>
</protein>
<feature type="transmembrane region" description="Helical" evidence="5">
    <location>
        <begin position="38"/>
        <end position="58"/>
    </location>
</feature>
<reference evidence="7 8" key="1">
    <citation type="journal article" date="2016" name="Nat. Commun.">
        <title>Thousands of microbial genomes shed light on interconnected biogeochemical processes in an aquifer system.</title>
        <authorList>
            <person name="Anantharaman K."/>
            <person name="Brown C.T."/>
            <person name="Hug L.A."/>
            <person name="Sharon I."/>
            <person name="Castelle C.J."/>
            <person name="Probst A.J."/>
            <person name="Thomas B.C."/>
            <person name="Singh A."/>
            <person name="Wilkins M.J."/>
            <person name="Karaoz U."/>
            <person name="Brodie E.L."/>
            <person name="Williams K.H."/>
            <person name="Hubbard S.S."/>
            <person name="Banfield J.F."/>
        </authorList>
    </citation>
    <scope>NUCLEOTIDE SEQUENCE [LARGE SCALE GENOMIC DNA]</scope>
    <source>
        <strain evidence="8">RIFCSPHIGHO2_01_FULL_58_15</strain>
    </source>
</reference>
<dbReference type="InterPro" id="IPR051533">
    <property type="entry name" value="WaaL-like"/>
</dbReference>
<evidence type="ECO:0000256" key="5">
    <source>
        <dbReference type="SAM" id="Phobius"/>
    </source>
</evidence>
<dbReference type="Proteomes" id="UP000178690">
    <property type="component" value="Unassembled WGS sequence"/>
</dbReference>
<evidence type="ECO:0000313" key="8">
    <source>
        <dbReference type="Proteomes" id="UP000178690"/>
    </source>
</evidence>
<evidence type="ECO:0000259" key="6">
    <source>
        <dbReference type="Pfam" id="PF04932"/>
    </source>
</evidence>
<proteinExistence type="predicted"/>